<dbReference type="InterPro" id="IPR005467">
    <property type="entry name" value="His_kinase_dom"/>
</dbReference>
<protein>
    <recommendedName>
        <fullName evidence="3">histidine kinase</fullName>
        <ecNumber evidence="3">2.7.13.3</ecNumber>
    </recommendedName>
</protein>
<evidence type="ECO:0000313" key="21">
    <source>
        <dbReference type="EMBL" id="MEP0819261.1"/>
    </source>
</evidence>
<dbReference type="InterPro" id="IPR008207">
    <property type="entry name" value="Sig_transdc_His_kin_Hpt_dom"/>
</dbReference>
<dbReference type="PROSITE" id="PS50839">
    <property type="entry name" value="CHASE"/>
    <property type="match status" value="1"/>
</dbReference>
<dbReference type="Pfam" id="PF03924">
    <property type="entry name" value="CHASE"/>
    <property type="match status" value="1"/>
</dbReference>
<dbReference type="EC" id="2.7.13.3" evidence="3"/>
<accession>A0ABV0JDZ2</accession>
<evidence type="ECO:0000259" key="17">
    <source>
        <dbReference type="PROSITE" id="PS50109"/>
    </source>
</evidence>
<gene>
    <name evidence="21" type="ORF">NC998_19350</name>
</gene>
<evidence type="ECO:0000256" key="5">
    <source>
        <dbReference type="ARBA" id="ARBA00022553"/>
    </source>
</evidence>
<keyword evidence="5 15" id="KW-0597">Phosphoprotein</keyword>
<dbReference type="SUPFAM" id="SSF55781">
    <property type="entry name" value="GAF domain-like"/>
    <property type="match status" value="2"/>
</dbReference>
<evidence type="ECO:0000256" key="7">
    <source>
        <dbReference type="ARBA" id="ARBA00022692"/>
    </source>
</evidence>
<dbReference type="CDD" id="cd16922">
    <property type="entry name" value="HATPase_EvgS-ArcB-TorS-like"/>
    <property type="match status" value="1"/>
</dbReference>
<evidence type="ECO:0000256" key="12">
    <source>
        <dbReference type="ARBA" id="ARBA00023012"/>
    </source>
</evidence>
<dbReference type="Pfam" id="PF02518">
    <property type="entry name" value="HATPase_c"/>
    <property type="match status" value="1"/>
</dbReference>
<dbReference type="RefSeq" id="WP_190442995.1">
    <property type="nucleotide sequence ID" value="NZ_JAMPKM010000013.1"/>
</dbReference>
<evidence type="ECO:0000256" key="8">
    <source>
        <dbReference type="ARBA" id="ARBA00022741"/>
    </source>
</evidence>
<reference evidence="21 22" key="1">
    <citation type="submission" date="2022-04" db="EMBL/GenBank/DDBJ databases">
        <title>Positive selection, recombination, and allopatry shape intraspecific diversity of widespread and dominant cyanobacteria.</title>
        <authorList>
            <person name="Wei J."/>
            <person name="Shu W."/>
            <person name="Hu C."/>
        </authorList>
    </citation>
    <scope>NUCLEOTIDE SEQUENCE [LARGE SCALE GENOMIC DNA]</scope>
    <source>
        <strain evidence="21 22">GB2-A4</strain>
    </source>
</reference>
<feature type="domain" description="CHASE" evidence="19">
    <location>
        <begin position="105"/>
        <end position="194"/>
    </location>
</feature>
<dbReference type="InterPro" id="IPR029016">
    <property type="entry name" value="GAF-like_dom_sf"/>
</dbReference>
<feature type="domain" description="Response regulatory" evidence="18">
    <location>
        <begin position="914"/>
        <end position="1031"/>
    </location>
</feature>
<evidence type="ECO:0000313" key="22">
    <source>
        <dbReference type="Proteomes" id="UP001464891"/>
    </source>
</evidence>
<dbReference type="SUPFAM" id="SSF47226">
    <property type="entry name" value="Histidine-containing phosphotransfer domain, HPT domain"/>
    <property type="match status" value="1"/>
</dbReference>
<dbReference type="InterPro" id="IPR004358">
    <property type="entry name" value="Sig_transdc_His_kin-like_C"/>
</dbReference>
<dbReference type="SMART" id="SM00387">
    <property type="entry name" value="HATPase_c"/>
    <property type="match status" value="1"/>
</dbReference>
<dbReference type="InterPro" id="IPR036890">
    <property type="entry name" value="HATPase_C_sf"/>
</dbReference>
<dbReference type="InterPro" id="IPR011006">
    <property type="entry name" value="CheY-like_superfamily"/>
</dbReference>
<dbReference type="InterPro" id="IPR036641">
    <property type="entry name" value="HPT_dom_sf"/>
</dbReference>
<evidence type="ECO:0000259" key="20">
    <source>
        <dbReference type="PROSITE" id="PS50894"/>
    </source>
</evidence>
<dbReference type="Pfam" id="PF01627">
    <property type="entry name" value="Hpt"/>
    <property type="match status" value="1"/>
</dbReference>
<evidence type="ECO:0000256" key="13">
    <source>
        <dbReference type="ARBA" id="ARBA00023136"/>
    </source>
</evidence>
<evidence type="ECO:0000259" key="19">
    <source>
        <dbReference type="PROSITE" id="PS50839"/>
    </source>
</evidence>
<keyword evidence="8" id="KW-0547">Nucleotide-binding</keyword>
<dbReference type="PROSITE" id="PS50110">
    <property type="entry name" value="RESPONSE_REGULATORY"/>
    <property type="match status" value="1"/>
</dbReference>
<comment type="caution">
    <text evidence="21">The sequence shown here is derived from an EMBL/GenBank/DDBJ whole genome shotgun (WGS) entry which is preliminary data.</text>
</comment>
<keyword evidence="12" id="KW-0902">Two-component regulatory system</keyword>
<evidence type="ECO:0000256" key="2">
    <source>
        <dbReference type="ARBA" id="ARBA00004651"/>
    </source>
</evidence>
<feature type="domain" description="HPt" evidence="20">
    <location>
        <begin position="1064"/>
        <end position="1157"/>
    </location>
</feature>
<evidence type="ECO:0000256" key="11">
    <source>
        <dbReference type="ARBA" id="ARBA00022989"/>
    </source>
</evidence>
<evidence type="ECO:0000256" key="3">
    <source>
        <dbReference type="ARBA" id="ARBA00012438"/>
    </source>
</evidence>
<dbReference type="Gene3D" id="1.10.287.130">
    <property type="match status" value="1"/>
</dbReference>
<keyword evidence="22" id="KW-1185">Reference proteome</keyword>
<dbReference type="EMBL" id="JAMPKM010000013">
    <property type="protein sequence ID" value="MEP0819261.1"/>
    <property type="molecule type" value="Genomic_DNA"/>
</dbReference>
<dbReference type="Pfam" id="PF00072">
    <property type="entry name" value="Response_reg"/>
    <property type="match status" value="1"/>
</dbReference>
<evidence type="ECO:0000256" key="14">
    <source>
        <dbReference type="PROSITE-ProRule" id="PRU00110"/>
    </source>
</evidence>
<dbReference type="InterPro" id="IPR036097">
    <property type="entry name" value="HisK_dim/P_sf"/>
</dbReference>
<comment type="subcellular location">
    <subcellularLocation>
        <location evidence="2">Cell membrane</location>
        <topology evidence="2">Multi-pass membrane protein</topology>
    </subcellularLocation>
</comment>
<dbReference type="InterPro" id="IPR042240">
    <property type="entry name" value="CHASE_sf"/>
</dbReference>
<dbReference type="CDD" id="cd17546">
    <property type="entry name" value="REC_hyHK_CKI1_RcsC-like"/>
    <property type="match status" value="1"/>
</dbReference>
<dbReference type="Gene3D" id="3.30.565.10">
    <property type="entry name" value="Histidine kinase-like ATPase, C-terminal domain"/>
    <property type="match status" value="1"/>
</dbReference>
<evidence type="ECO:0000256" key="10">
    <source>
        <dbReference type="ARBA" id="ARBA00022840"/>
    </source>
</evidence>
<feature type="modified residue" description="4-aspartylphosphate" evidence="15">
    <location>
        <position position="963"/>
    </location>
</feature>
<keyword evidence="11" id="KW-1133">Transmembrane helix</keyword>
<evidence type="ECO:0000256" key="1">
    <source>
        <dbReference type="ARBA" id="ARBA00000085"/>
    </source>
</evidence>
<dbReference type="InterPro" id="IPR003018">
    <property type="entry name" value="GAF"/>
</dbReference>
<dbReference type="PROSITE" id="PS50109">
    <property type="entry name" value="HIS_KIN"/>
    <property type="match status" value="1"/>
</dbReference>
<dbReference type="Proteomes" id="UP001464891">
    <property type="component" value="Unassembled WGS sequence"/>
</dbReference>
<evidence type="ECO:0000259" key="18">
    <source>
        <dbReference type="PROSITE" id="PS50110"/>
    </source>
</evidence>
<dbReference type="Gene3D" id="3.30.450.350">
    <property type="entry name" value="CHASE domain"/>
    <property type="match status" value="1"/>
</dbReference>
<keyword evidence="6" id="KW-0808">Transferase</keyword>
<evidence type="ECO:0000256" key="4">
    <source>
        <dbReference type="ARBA" id="ARBA00022475"/>
    </source>
</evidence>
<proteinExistence type="predicted"/>
<dbReference type="SUPFAM" id="SSF55874">
    <property type="entry name" value="ATPase domain of HSP90 chaperone/DNA topoisomerase II/histidine kinase"/>
    <property type="match status" value="1"/>
</dbReference>
<keyword evidence="9" id="KW-0418">Kinase</keyword>
<dbReference type="SMART" id="SM01079">
    <property type="entry name" value="CHASE"/>
    <property type="match status" value="1"/>
</dbReference>
<evidence type="ECO:0000256" key="6">
    <source>
        <dbReference type="ARBA" id="ARBA00022679"/>
    </source>
</evidence>
<dbReference type="PRINTS" id="PR00344">
    <property type="entry name" value="BCTRLSENSOR"/>
</dbReference>
<feature type="modified residue" description="Phosphohistidine" evidence="14">
    <location>
        <position position="1103"/>
    </location>
</feature>
<keyword evidence="10 21" id="KW-0067">ATP-binding</keyword>
<dbReference type="SMART" id="SM00388">
    <property type="entry name" value="HisKA"/>
    <property type="match status" value="1"/>
</dbReference>
<dbReference type="Gene3D" id="3.40.50.2300">
    <property type="match status" value="1"/>
</dbReference>
<keyword evidence="7" id="KW-0812">Transmembrane</keyword>
<feature type="domain" description="Histidine kinase" evidence="17">
    <location>
        <begin position="660"/>
        <end position="883"/>
    </location>
</feature>
<dbReference type="InterPro" id="IPR006189">
    <property type="entry name" value="CHASE_dom"/>
</dbReference>
<dbReference type="Pfam" id="PF01590">
    <property type="entry name" value="GAF"/>
    <property type="match status" value="2"/>
</dbReference>
<dbReference type="GO" id="GO:0005524">
    <property type="term" value="F:ATP binding"/>
    <property type="evidence" value="ECO:0007669"/>
    <property type="project" value="UniProtKB-KW"/>
</dbReference>
<keyword evidence="16" id="KW-0175">Coiled coil</keyword>
<name>A0ABV0JDZ2_9CYAN</name>
<organism evidence="21 22">
    <name type="scientific">Trichocoleus desertorum GB2-A4</name>
    <dbReference type="NCBI Taxonomy" id="2933944"/>
    <lineage>
        <taxon>Bacteria</taxon>
        <taxon>Bacillati</taxon>
        <taxon>Cyanobacteriota</taxon>
        <taxon>Cyanophyceae</taxon>
        <taxon>Leptolyngbyales</taxon>
        <taxon>Trichocoleusaceae</taxon>
        <taxon>Trichocoleus</taxon>
    </lineage>
</organism>
<sequence>MLQKRALASLFVLPLAVGLSTSAASLWLWQALVKQEGIQIQRAVDQEAAKLKLEIQEKIQPKVLALVRIAKRWEHGGKPPQEEWEFNANLNLEHFKSYQAIAWIDPNLQVRWIAPLKGNEAALNLNLGSDSWQRQALIAARDQQRIRMTHEIDLAQGGKGFQLYVPIFPQPTQFDGFIAATYRTQTLIDNILTQKDVSGFAVAIFDGNEQIYQDPTANRQLQKQWGRATRLPMYGVTWRLQVWPTPALLERMHSPLPTITLLGGLSLAWVLALAVHLKQKSNRSARELREGAAAIRALYNLSVDHELGFEARLQQLLAFGCQQFQLEFSFLSHIQGDRYEIIAVQAPDGSVTPGTIFELQQTYCSETFKLAEPLFIPHASASQWCQHPGHTDFKIESYLGMRVLVAGEMYGVLCFWSRVPTQERFQPVDKELLKLMAQWSGSEIERQQAATALRQQLHRASLLKEITQRIRESLDPEQIFQTTVAQIGRAFQANRCLILGYMATPTRQLEVKAEYLESGYASLLQVGIPIHDNPHAQQVLAQERAIASADVNNNPLLQYLLPLCQEFRIKSILAIRTSYQGEPNGIITLHQCDQRRDWSADEIELLEAVADQVGIALAQAQLLEQERHQRQQLKQQNFSLEETKRAAEAATEAKSKFLATMSHEIRTPMNAVIGLTGLLLDTPLTPQQRDFAETIRSSGETLLTLINDILDFSKIESGKLELEEQTLSVRACVERALDLLSPKAYGKGLELAYTIEPTVPSAIVGDVTRLQQILVNLLSNAIKFTPVGEVMVSVTGQPLDLQSLQYEIRFAVRDTGIGIPQNQLHRLFQSFSQVDASTTRKYGGTGLGLVISQRLCELMGGKIWVESQVGQGSTFYFTIVAPVAGATVTKSTSLSSSPISSPFDSQLAECLPLRILLAEDNVTNQKVATHLLRRLGYRADLASNGLEVLEALRRQSYDVILMDLQMPEMDGLTATQAIYREWGSTDRPRIVAMTANAMQGDREECLSCGMDDYISKPVQVKELVRALSQCQVSPQVTASLPSSALAIAIAEAKRSVQERVGEDASELFLQMIDCFLEEVPRRLAAMHQAIAEADTAALALAAHSLKSSSDLLGIFSFSELCNQLETIGHQGEISTHPQVLQLEAEWESVKIALLQARQQ</sequence>
<evidence type="ECO:0000256" key="16">
    <source>
        <dbReference type="SAM" id="Coils"/>
    </source>
</evidence>
<comment type="catalytic activity">
    <reaction evidence="1">
        <text>ATP + protein L-histidine = ADP + protein N-phospho-L-histidine.</text>
        <dbReference type="EC" id="2.7.13.3"/>
    </reaction>
</comment>
<dbReference type="CDD" id="cd00082">
    <property type="entry name" value="HisKA"/>
    <property type="match status" value="1"/>
</dbReference>
<dbReference type="SMART" id="SM00065">
    <property type="entry name" value="GAF"/>
    <property type="match status" value="2"/>
</dbReference>
<dbReference type="PANTHER" id="PTHR45339">
    <property type="entry name" value="HYBRID SIGNAL TRANSDUCTION HISTIDINE KINASE J"/>
    <property type="match status" value="1"/>
</dbReference>
<feature type="coiled-coil region" evidence="16">
    <location>
        <begin position="623"/>
        <end position="650"/>
    </location>
</feature>
<dbReference type="SUPFAM" id="SSF47384">
    <property type="entry name" value="Homodimeric domain of signal transducing histidine kinase"/>
    <property type="match status" value="1"/>
</dbReference>
<dbReference type="SUPFAM" id="SSF52172">
    <property type="entry name" value="CheY-like"/>
    <property type="match status" value="1"/>
</dbReference>
<keyword evidence="13" id="KW-0472">Membrane</keyword>
<dbReference type="SMART" id="SM00448">
    <property type="entry name" value="REC"/>
    <property type="match status" value="1"/>
</dbReference>
<evidence type="ECO:0000256" key="9">
    <source>
        <dbReference type="ARBA" id="ARBA00022777"/>
    </source>
</evidence>
<dbReference type="InterPro" id="IPR003661">
    <property type="entry name" value="HisK_dim/P_dom"/>
</dbReference>
<dbReference type="Gene3D" id="1.20.120.160">
    <property type="entry name" value="HPT domain"/>
    <property type="match status" value="1"/>
</dbReference>
<dbReference type="PANTHER" id="PTHR45339:SF1">
    <property type="entry name" value="HYBRID SIGNAL TRANSDUCTION HISTIDINE KINASE J"/>
    <property type="match status" value="1"/>
</dbReference>
<dbReference type="Gene3D" id="3.30.450.40">
    <property type="match status" value="2"/>
</dbReference>
<dbReference type="InterPro" id="IPR001789">
    <property type="entry name" value="Sig_transdc_resp-reg_receiver"/>
</dbReference>
<dbReference type="PROSITE" id="PS50894">
    <property type="entry name" value="HPT"/>
    <property type="match status" value="1"/>
</dbReference>
<evidence type="ECO:0000256" key="15">
    <source>
        <dbReference type="PROSITE-ProRule" id="PRU00169"/>
    </source>
</evidence>
<keyword evidence="4" id="KW-1003">Cell membrane</keyword>
<dbReference type="Pfam" id="PF00512">
    <property type="entry name" value="HisKA"/>
    <property type="match status" value="1"/>
</dbReference>
<dbReference type="InterPro" id="IPR003594">
    <property type="entry name" value="HATPase_dom"/>
</dbReference>